<dbReference type="Gene3D" id="1.10.1780.10">
    <property type="entry name" value="Clp, N-terminal domain"/>
    <property type="match status" value="1"/>
</dbReference>
<dbReference type="PROSITE" id="PS51903">
    <property type="entry name" value="CLP_R"/>
    <property type="match status" value="1"/>
</dbReference>
<evidence type="ECO:0000256" key="3">
    <source>
        <dbReference type="ARBA" id="ARBA00022840"/>
    </source>
</evidence>
<evidence type="ECO:0000256" key="4">
    <source>
        <dbReference type="ARBA" id="ARBA00023186"/>
    </source>
</evidence>
<dbReference type="InterPro" id="IPR003593">
    <property type="entry name" value="AAA+_ATPase"/>
</dbReference>
<organism evidence="9 10">
    <name type="scientific">Tetraparma gracilis</name>
    <dbReference type="NCBI Taxonomy" id="2962635"/>
    <lineage>
        <taxon>Eukaryota</taxon>
        <taxon>Sar</taxon>
        <taxon>Stramenopiles</taxon>
        <taxon>Ochrophyta</taxon>
        <taxon>Bolidophyceae</taxon>
        <taxon>Parmales</taxon>
        <taxon>Triparmaceae</taxon>
        <taxon>Tetraparma</taxon>
    </lineage>
</organism>
<evidence type="ECO:0000256" key="6">
    <source>
        <dbReference type="RuleBase" id="RU004432"/>
    </source>
</evidence>
<keyword evidence="1 5" id="KW-0677">Repeat</keyword>
<feature type="domain" description="Clp R" evidence="8">
    <location>
        <begin position="14"/>
        <end position="170"/>
    </location>
</feature>
<feature type="coiled-coil region" evidence="7">
    <location>
        <begin position="467"/>
        <end position="559"/>
    </location>
</feature>
<dbReference type="SUPFAM" id="SSF81923">
    <property type="entry name" value="Double Clp-N motif"/>
    <property type="match status" value="1"/>
</dbReference>
<dbReference type="SMART" id="SM00382">
    <property type="entry name" value="AAA"/>
    <property type="match status" value="2"/>
</dbReference>
<keyword evidence="10" id="KW-1185">Reference proteome</keyword>
<keyword evidence="7" id="KW-0175">Coiled coil</keyword>
<dbReference type="PROSITE" id="PS00871">
    <property type="entry name" value="CLPAB_2"/>
    <property type="match status" value="1"/>
</dbReference>
<keyword evidence="4 6" id="KW-0143">Chaperone</keyword>
<dbReference type="SMART" id="SM01086">
    <property type="entry name" value="ClpB_D2-small"/>
    <property type="match status" value="1"/>
</dbReference>
<dbReference type="CDD" id="cd19499">
    <property type="entry name" value="RecA-like_ClpB_Hsp104-like"/>
    <property type="match status" value="1"/>
</dbReference>
<evidence type="ECO:0000256" key="1">
    <source>
        <dbReference type="ARBA" id="ARBA00022737"/>
    </source>
</evidence>
<dbReference type="PRINTS" id="PR00300">
    <property type="entry name" value="CLPPROTEASEA"/>
</dbReference>
<dbReference type="Pfam" id="PF10431">
    <property type="entry name" value="ClpB_D2-small"/>
    <property type="match status" value="1"/>
</dbReference>
<dbReference type="InterPro" id="IPR018368">
    <property type="entry name" value="ClpA/B_CS1"/>
</dbReference>
<dbReference type="PANTHER" id="PTHR11638:SF18">
    <property type="entry name" value="HEAT SHOCK PROTEIN 104"/>
    <property type="match status" value="1"/>
</dbReference>
<evidence type="ECO:0000256" key="7">
    <source>
        <dbReference type="SAM" id="Coils"/>
    </source>
</evidence>
<dbReference type="InterPro" id="IPR001270">
    <property type="entry name" value="ClpA/B"/>
</dbReference>
<dbReference type="InterPro" id="IPR027417">
    <property type="entry name" value="P-loop_NTPase"/>
</dbReference>
<dbReference type="Pfam" id="PF00004">
    <property type="entry name" value="AAA"/>
    <property type="match status" value="1"/>
</dbReference>
<dbReference type="Pfam" id="PF07724">
    <property type="entry name" value="AAA_2"/>
    <property type="match status" value="1"/>
</dbReference>
<dbReference type="Pfam" id="PF02861">
    <property type="entry name" value="Clp_N"/>
    <property type="match status" value="1"/>
</dbReference>
<dbReference type="SUPFAM" id="SSF52540">
    <property type="entry name" value="P-loop containing nucleoside triphosphate hydrolases"/>
    <property type="match status" value="2"/>
</dbReference>
<dbReference type="InterPro" id="IPR004176">
    <property type="entry name" value="Clp_R_N"/>
</dbReference>
<dbReference type="InterPro" id="IPR050130">
    <property type="entry name" value="ClpA_ClpB"/>
</dbReference>
<dbReference type="InterPro" id="IPR019489">
    <property type="entry name" value="Clp_ATPase_C"/>
</dbReference>
<dbReference type="PROSITE" id="PS00870">
    <property type="entry name" value="CLPAB_1"/>
    <property type="match status" value="1"/>
</dbReference>
<proteinExistence type="inferred from homology"/>
<dbReference type="InterPro" id="IPR003959">
    <property type="entry name" value="ATPase_AAA_core"/>
</dbReference>
<dbReference type="EMBL" id="BRYB01000064">
    <property type="protein sequence ID" value="GMI21923.1"/>
    <property type="molecule type" value="Genomic_DNA"/>
</dbReference>
<dbReference type="Proteomes" id="UP001165060">
    <property type="component" value="Unassembled WGS sequence"/>
</dbReference>
<dbReference type="CDD" id="cd00009">
    <property type="entry name" value="AAA"/>
    <property type="match status" value="1"/>
</dbReference>
<name>A0ABQ6M959_9STRA</name>
<reference evidence="9 10" key="1">
    <citation type="journal article" date="2023" name="Commun. Biol.">
        <title>Genome analysis of Parmales, the sister group of diatoms, reveals the evolutionary specialization of diatoms from phago-mixotrophs to photoautotrophs.</title>
        <authorList>
            <person name="Ban H."/>
            <person name="Sato S."/>
            <person name="Yoshikawa S."/>
            <person name="Yamada K."/>
            <person name="Nakamura Y."/>
            <person name="Ichinomiya M."/>
            <person name="Sato N."/>
            <person name="Blanc-Mathieu R."/>
            <person name="Endo H."/>
            <person name="Kuwata A."/>
            <person name="Ogata H."/>
        </authorList>
    </citation>
    <scope>NUCLEOTIDE SEQUENCE [LARGE SCALE GENOMIC DNA]</scope>
</reference>
<dbReference type="Gene3D" id="1.10.8.60">
    <property type="match status" value="1"/>
</dbReference>
<dbReference type="Pfam" id="PF17871">
    <property type="entry name" value="AAA_lid_9"/>
    <property type="match status" value="1"/>
</dbReference>
<comment type="similarity">
    <text evidence="6">Belongs to the ClpA/ClpB family.</text>
</comment>
<keyword evidence="2 6" id="KW-0547">Nucleotide-binding</keyword>
<dbReference type="InterPro" id="IPR036628">
    <property type="entry name" value="Clp_N_dom_sf"/>
</dbReference>
<evidence type="ECO:0000259" key="8">
    <source>
        <dbReference type="PROSITE" id="PS51903"/>
    </source>
</evidence>
<dbReference type="InterPro" id="IPR028299">
    <property type="entry name" value="ClpA/B_CS2"/>
</dbReference>
<evidence type="ECO:0000313" key="9">
    <source>
        <dbReference type="EMBL" id="GMI21923.1"/>
    </source>
</evidence>
<accession>A0ABQ6M959</accession>
<gene>
    <name evidence="9" type="ORF">TeGR_g14626</name>
</gene>
<evidence type="ECO:0000313" key="10">
    <source>
        <dbReference type="Proteomes" id="UP001165060"/>
    </source>
</evidence>
<keyword evidence="3 6" id="KW-0067">ATP-binding</keyword>
<comment type="caution">
    <text evidence="9">The sequence shown here is derived from an EMBL/GenBank/DDBJ whole genome shotgun (WGS) entry which is preliminary data.</text>
</comment>
<dbReference type="InterPro" id="IPR041546">
    <property type="entry name" value="ClpA/ClpB_AAA_lid"/>
</dbReference>
<dbReference type="Gene3D" id="3.40.50.300">
    <property type="entry name" value="P-loop containing nucleotide triphosphate hydrolases"/>
    <property type="match status" value="3"/>
</dbReference>
<protein>
    <recommendedName>
        <fullName evidence="8">Clp R domain-containing protein</fullName>
    </recommendedName>
</protein>
<evidence type="ECO:0000256" key="5">
    <source>
        <dbReference type="PROSITE-ProRule" id="PRU01251"/>
    </source>
</evidence>
<evidence type="ECO:0000256" key="2">
    <source>
        <dbReference type="ARBA" id="ARBA00022741"/>
    </source>
</evidence>
<dbReference type="PANTHER" id="PTHR11638">
    <property type="entry name" value="ATP-DEPENDENT CLP PROTEASE"/>
    <property type="match status" value="1"/>
</dbReference>
<sequence>MCSCTTPLEDYFSPDLYTDSAWNVMSSLDRSATKHSSQYVSPLHLLDCVLNEYSSSADSANPARASTLVAEKILEAAQVSAPALREALSQALAAAPKVADTRQKVMSDELFKVLAKADKFKREAGDSYVSIEAFLSALSTADAKFFGPFLKRGGKDLAPALAEFRARSGPVTSKAAEASYDSLGKYCVDFTQLAREGKLDPVIGRDSEVRRAVQILSRRSKNNPVLIGEPGTGKTAIAEGIAQRIVAGDVPDDLRDSKLMSLDMGSLIAGAQYRGQFEERLKAVLKEVESSAGAVILFIDEMHTVVGAGAAAGSMDASNLLKPALARGSLRCIGATTLNEYKLYVEKDKALERRFQKVDIFEPSPEDTVSILRGLKNNYETHHGVRIKDEALLAAASLSARYIQDRFLPDKAIDLIDEACARLKNELTSKPTVIDEIDRRVIQLEMERLSLASDFSPSSAGGAKTPSSADNKRVRAIEEELETLRAEQGALETTWQSEKGRVAEIKQTREQIDSLKNDVAEAERTFDLNKAAELKYSTLPKLQQELDTLTKSAEDATSMLRSEIQADDIADIVSASTGIPVASLLTSERERLLSMDDILTSRVVGQNDAVQAVTEAVQRSRAGLSDPSKPIASLMFLGPTGVGKTELAKALAEFMFETEDAMIRIDMSEYMEKQSVSRLIGSPPGYIGYEEGGQLTDAVRRKPYSLILFDEMEKAHRDVLNVLLGVLDDGRLTDGKGNTVNFRNTIIVFTSNVGSSAIVDLASTSTPGELDEAEMRKRVTEAMREEFTPEFLNRNEAVIFKSLSRKDLRGIVSLEMRGLSERLADKSISLTVSDAALDYLADSGFDSVMGARPLKRVVQREVEQPLAKLILSATLSDGDAAHVAINPDSDRIEVTITPSASSD</sequence>